<gene>
    <name evidence="2" type="ORF">HYC85_003514</name>
</gene>
<organism evidence="2 3">
    <name type="scientific">Camellia sinensis</name>
    <name type="common">Tea plant</name>
    <name type="synonym">Thea sinensis</name>
    <dbReference type="NCBI Taxonomy" id="4442"/>
    <lineage>
        <taxon>Eukaryota</taxon>
        <taxon>Viridiplantae</taxon>
        <taxon>Streptophyta</taxon>
        <taxon>Embryophyta</taxon>
        <taxon>Tracheophyta</taxon>
        <taxon>Spermatophyta</taxon>
        <taxon>Magnoliopsida</taxon>
        <taxon>eudicotyledons</taxon>
        <taxon>Gunneridae</taxon>
        <taxon>Pentapetalae</taxon>
        <taxon>asterids</taxon>
        <taxon>Ericales</taxon>
        <taxon>Theaceae</taxon>
        <taxon>Camellia</taxon>
    </lineage>
</organism>
<reference evidence="2 3" key="2">
    <citation type="submission" date="2020-07" db="EMBL/GenBank/DDBJ databases">
        <title>Genome assembly of wild tea tree DASZ reveals pedigree and selection history of tea varieties.</title>
        <authorList>
            <person name="Zhang W."/>
        </authorList>
    </citation>
    <scope>NUCLEOTIDE SEQUENCE [LARGE SCALE GENOMIC DNA]</scope>
    <source>
        <strain evidence="3">cv. G240</strain>
        <tissue evidence="2">Leaf</tissue>
    </source>
</reference>
<comment type="caution">
    <text evidence="2">The sequence shown here is derived from an EMBL/GenBank/DDBJ whole genome shotgun (WGS) entry which is preliminary data.</text>
</comment>
<accession>A0A7J7HUH6</accession>
<sequence>MASMVSIKKLIIHKLPSMTRSIHNLNIKSCRFEHRQLLILSPPHHRLQPLSPNRHPNLVRMHPNPPAFTNRAPQRLTVEAPKPASSPVMGERGFEEIDPASEAVAEVGFAGSEGDVGVERPWEVRRKDWPWF</sequence>
<dbReference type="AlphaFoldDB" id="A0A7J7HUH6"/>
<protein>
    <submittedName>
        <fullName evidence="2">Uncharacterized protein</fullName>
    </submittedName>
</protein>
<name>A0A7J7HUH6_CAMSI</name>
<dbReference type="EMBL" id="JACBKZ010000002">
    <property type="protein sequence ID" value="KAF5956289.1"/>
    <property type="molecule type" value="Genomic_DNA"/>
</dbReference>
<evidence type="ECO:0000313" key="3">
    <source>
        <dbReference type="Proteomes" id="UP000593564"/>
    </source>
</evidence>
<dbReference type="Proteomes" id="UP000593564">
    <property type="component" value="Unassembled WGS sequence"/>
</dbReference>
<evidence type="ECO:0000256" key="1">
    <source>
        <dbReference type="SAM" id="MobiDB-lite"/>
    </source>
</evidence>
<keyword evidence="3" id="KW-1185">Reference proteome</keyword>
<proteinExistence type="predicted"/>
<feature type="region of interest" description="Disordered" evidence="1">
    <location>
        <begin position="61"/>
        <end position="91"/>
    </location>
</feature>
<evidence type="ECO:0000313" key="2">
    <source>
        <dbReference type="EMBL" id="KAF5956289.1"/>
    </source>
</evidence>
<reference evidence="3" key="1">
    <citation type="journal article" date="2020" name="Nat. Commun.">
        <title>Genome assembly of wild tea tree DASZ reveals pedigree and selection history of tea varieties.</title>
        <authorList>
            <person name="Zhang W."/>
            <person name="Zhang Y."/>
            <person name="Qiu H."/>
            <person name="Guo Y."/>
            <person name="Wan H."/>
            <person name="Zhang X."/>
            <person name="Scossa F."/>
            <person name="Alseekh S."/>
            <person name="Zhang Q."/>
            <person name="Wang P."/>
            <person name="Xu L."/>
            <person name="Schmidt M.H."/>
            <person name="Jia X."/>
            <person name="Li D."/>
            <person name="Zhu A."/>
            <person name="Guo F."/>
            <person name="Chen W."/>
            <person name="Ni D."/>
            <person name="Usadel B."/>
            <person name="Fernie A.R."/>
            <person name="Wen W."/>
        </authorList>
    </citation>
    <scope>NUCLEOTIDE SEQUENCE [LARGE SCALE GENOMIC DNA]</scope>
    <source>
        <strain evidence="3">cv. G240</strain>
    </source>
</reference>